<reference evidence="4 5" key="1">
    <citation type="journal article" date="2008" name="Int. J. Syst. Evol. Microbiol.">
        <title>Description of Roseateles aquatilis sp. nov. and Roseateles terrae sp. nov., in the class Betaproteobacteria, and emended description of the genus Roseateles.</title>
        <authorList>
            <person name="Gomila M."/>
            <person name="Bowien B."/>
            <person name="Falsen E."/>
            <person name="Moore E.R."/>
            <person name="Lalucat J."/>
        </authorList>
    </citation>
    <scope>NUCLEOTIDE SEQUENCE [LARGE SCALE GENOMIC DNA]</scope>
    <source>
        <strain evidence="4 5">CCUG 48205</strain>
    </source>
</reference>
<evidence type="ECO:0000256" key="2">
    <source>
        <dbReference type="ARBA" id="ARBA00022553"/>
    </source>
</evidence>
<evidence type="ECO:0000313" key="5">
    <source>
        <dbReference type="Proteomes" id="UP000197468"/>
    </source>
</evidence>
<dbReference type="InterPro" id="IPR006162">
    <property type="entry name" value="Ppantetheine_attach_site"/>
</dbReference>
<evidence type="ECO:0000256" key="1">
    <source>
        <dbReference type="ARBA" id="ARBA00022450"/>
    </source>
</evidence>
<dbReference type="InterPro" id="IPR057326">
    <property type="entry name" value="KR_dom"/>
</dbReference>
<dbReference type="GO" id="GO:0006633">
    <property type="term" value="P:fatty acid biosynthetic process"/>
    <property type="evidence" value="ECO:0007669"/>
    <property type="project" value="TreeGrafter"/>
</dbReference>
<dbReference type="EMBL" id="NIOF01000004">
    <property type="protein sequence ID" value="OWQ90664.1"/>
    <property type="molecule type" value="Genomic_DNA"/>
</dbReference>
<keyword evidence="1" id="KW-0596">Phosphopantetheine</keyword>
<dbReference type="InterPro" id="IPR013968">
    <property type="entry name" value="PKS_KR"/>
</dbReference>
<evidence type="ECO:0000313" key="4">
    <source>
        <dbReference type="EMBL" id="OWQ90664.1"/>
    </source>
</evidence>
<dbReference type="GO" id="GO:0004312">
    <property type="term" value="F:fatty acid synthase activity"/>
    <property type="evidence" value="ECO:0007669"/>
    <property type="project" value="TreeGrafter"/>
</dbReference>
<dbReference type="Gene3D" id="1.10.1200.10">
    <property type="entry name" value="ACP-like"/>
    <property type="match status" value="1"/>
</dbReference>
<dbReference type="InterPro" id="IPR036291">
    <property type="entry name" value="NAD(P)-bd_dom_sf"/>
</dbReference>
<dbReference type="Pfam" id="PF00550">
    <property type="entry name" value="PP-binding"/>
    <property type="match status" value="1"/>
</dbReference>
<dbReference type="SMART" id="SM01294">
    <property type="entry name" value="PKS_PP_betabranch"/>
    <property type="match status" value="1"/>
</dbReference>
<name>A0A246JDK6_9BURK</name>
<dbReference type="InterPro" id="IPR009081">
    <property type="entry name" value="PP-bd_ACP"/>
</dbReference>
<dbReference type="CDD" id="cd05274">
    <property type="entry name" value="KR_FAS_SDR_x"/>
    <property type="match status" value="1"/>
</dbReference>
<sequence length="600" mass="63393">MIESALSSTSLPADATGEGNAGLFSIGWQPAEWPERGAAAAMAQWHVISWGPSASADRCHDALRASGLAAGVARATLAVATSAAEVAASLRWDLPAADRRVVFFLDGAPAFDASAARGNWAWAHALVHACQQAALASGTRLWIVTATGLLGPTPAGPARPEQYFAWGLGRCHAVESPESWGGLIDIDAGDADAGDAVARFLTSGSSEDEVALSPDGLQVPRLAAISGLRAMARSFDGDRLFVLTGGLQGLSFEIARWLGARGARRLLVLGRSPLDAGRQDRLRELQALCDHVEYQAHDVGDPEVMQALTARLKHEGRRIGGIFHLASSWQRNGRTAVAPLAHVTREDTEEVVWAKAQGALLVAEMARQTDADLLVLFSTAAATLGSPGQANYAGANSVLDGVARQFEGSRTRALSVAWGPIAEAGFGNSEQGRDLHELWERVGLRRLRLAHVLSTLDGSLDAPESHVTAISVDEDQGLSLPWLQSRPIFEGLSGSAATGLLLPELASLPPAQRVDFIARTLRASLATILNLDEQDVGLEAPLADLGVDSLVALEMLFTVDRDFGVSLGFDETLLGMDVTLRALAGEIDRRLPAQALEMAA</sequence>
<dbReference type="Gene3D" id="3.40.50.720">
    <property type="entry name" value="NAD(P)-binding Rossmann-like Domain"/>
    <property type="match status" value="1"/>
</dbReference>
<evidence type="ECO:0000259" key="3">
    <source>
        <dbReference type="PROSITE" id="PS50075"/>
    </source>
</evidence>
<proteinExistence type="predicted"/>
<dbReference type="AlphaFoldDB" id="A0A246JDK6"/>
<dbReference type="InterPro" id="IPR050091">
    <property type="entry name" value="PKS_NRPS_Biosynth_Enz"/>
</dbReference>
<dbReference type="SUPFAM" id="SSF47336">
    <property type="entry name" value="ACP-like"/>
    <property type="match status" value="1"/>
</dbReference>
<dbReference type="PANTHER" id="PTHR43775">
    <property type="entry name" value="FATTY ACID SYNTHASE"/>
    <property type="match status" value="1"/>
</dbReference>
<dbReference type="Proteomes" id="UP000197468">
    <property type="component" value="Unassembled WGS sequence"/>
</dbReference>
<dbReference type="PANTHER" id="PTHR43775:SF37">
    <property type="entry name" value="SI:DKEY-61P9.11"/>
    <property type="match status" value="1"/>
</dbReference>
<dbReference type="Pfam" id="PF08659">
    <property type="entry name" value="KR"/>
    <property type="match status" value="1"/>
</dbReference>
<feature type="domain" description="Carrier" evidence="3">
    <location>
        <begin position="512"/>
        <end position="591"/>
    </location>
</feature>
<dbReference type="PROSITE" id="PS50075">
    <property type="entry name" value="CARRIER"/>
    <property type="match status" value="1"/>
</dbReference>
<keyword evidence="5" id="KW-1185">Reference proteome</keyword>
<dbReference type="OrthoDB" id="9778690at2"/>
<keyword evidence="2" id="KW-0597">Phosphoprotein</keyword>
<gene>
    <name evidence="4" type="ORF">CDN99_10735</name>
</gene>
<dbReference type="InterPro" id="IPR036736">
    <property type="entry name" value="ACP-like_sf"/>
</dbReference>
<dbReference type="RefSeq" id="WP_088384871.1">
    <property type="nucleotide sequence ID" value="NZ_NIOF01000004.1"/>
</dbReference>
<dbReference type="SMART" id="SM00822">
    <property type="entry name" value="PKS_KR"/>
    <property type="match status" value="1"/>
</dbReference>
<protein>
    <recommendedName>
        <fullName evidence="3">Carrier domain-containing protein</fullName>
    </recommendedName>
</protein>
<comment type="caution">
    <text evidence="4">The sequence shown here is derived from an EMBL/GenBank/DDBJ whole genome shotgun (WGS) entry which is preliminary data.</text>
</comment>
<dbReference type="PROSITE" id="PS00012">
    <property type="entry name" value="PHOSPHOPANTETHEINE"/>
    <property type="match status" value="1"/>
</dbReference>
<organism evidence="4 5">
    <name type="scientific">Roseateles aquatilis</name>
    <dbReference type="NCBI Taxonomy" id="431061"/>
    <lineage>
        <taxon>Bacteria</taxon>
        <taxon>Pseudomonadati</taxon>
        <taxon>Pseudomonadota</taxon>
        <taxon>Betaproteobacteria</taxon>
        <taxon>Burkholderiales</taxon>
        <taxon>Sphaerotilaceae</taxon>
        <taxon>Roseateles</taxon>
    </lineage>
</organism>
<accession>A0A246JDK6</accession>
<dbReference type="SUPFAM" id="SSF51735">
    <property type="entry name" value="NAD(P)-binding Rossmann-fold domains"/>
    <property type="match status" value="2"/>
</dbReference>